<comment type="caution">
    <text evidence="1">The sequence shown here is derived from an EMBL/GenBank/DDBJ whole genome shotgun (WGS) entry which is preliminary data.</text>
</comment>
<name>A0A561U2N4_9PSEU</name>
<organism evidence="1 2">
    <name type="scientific">Saccharopolyspora dendranthemae</name>
    <dbReference type="NCBI Taxonomy" id="1181886"/>
    <lineage>
        <taxon>Bacteria</taxon>
        <taxon>Bacillati</taxon>
        <taxon>Actinomycetota</taxon>
        <taxon>Actinomycetes</taxon>
        <taxon>Pseudonocardiales</taxon>
        <taxon>Pseudonocardiaceae</taxon>
        <taxon>Saccharopolyspora</taxon>
    </lineage>
</organism>
<dbReference type="EMBL" id="VIWX01000005">
    <property type="protein sequence ID" value="TWF93590.1"/>
    <property type="molecule type" value="Genomic_DNA"/>
</dbReference>
<gene>
    <name evidence="1" type="ORF">FHU35_15443</name>
</gene>
<dbReference type="AlphaFoldDB" id="A0A561U2N4"/>
<protein>
    <submittedName>
        <fullName evidence="1">Uncharacterized protein</fullName>
    </submittedName>
</protein>
<dbReference type="RefSeq" id="WP_145743479.1">
    <property type="nucleotide sequence ID" value="NZ_VIWX01000005.1"/>
</dbReference>
<dbReference type="Proteomes" id="UP000316184">
    <property type="component" value="Unassembled WGS sequence"/>
</dbReference>
<reference evidence="1 2" key="1">
    <citation type="submission" date="2019-06" db="EMBL/GenBank/DDBJ databases">
        <title>Sequencing the genomes of 1000 actinobacteria strains.</title>
        <authorList>
            <person name="Klenk H.-P."/>
        </authorList>
    </citation>
    <scope>NUCLEOTIDE SEQUENCE [LARGE SCALE GENOMIC DNA]</scope>
    <source>
        <strain evidence="1 2">DSM 46699</strain>
    </source>
</reference>
<accession>A0A561U2N4</accession>
<proteinExistence type="predicted"/>
<evidence type="ECO:0000313" key="1">
    <source>
        <dbReference type="EMBL" id="TWF93590.1"/>
    </source>
</evidence>
<dbReference type="OrthoDB" id="3696437at2"/>
<keyword evidence="2" id="KW-1185">Reference proteome</keyword>
<evidence type="ECO:0000313" key="2">
    <source>
        <dbReference type="Proteomes" id="UP000316184"/>
    </source>
</evidence>
<sequence>MTGTEERAVEAWLDFATSLRLNEGFYDEKYGVLLGALADLAEEWAELDQLPRSVVNVLVDIFPATESTASFYKRKTRQKITEAAFELHEVVQRCVAVREGT</sequence>